<dbReference type="OMA" id="FNGHERN"/>
<dbReference type="InterPro" id="IPR015943">
    <property type="entry name" value="WD40/YVTN_repeat-like_dom_sf"/>
</dbReference>
<keyword evidence="2" id="KW-0677">Repeat</keyword>
<name>A0A401RHI5_CHIPU</name>
<feature type="non-terminal residue" evidence="4">
    <location>
        <position position="145"/>
    </location>
</feature>
<dbReference type="GO" id="GO:0005829">
    <property type="term" value="C:cytosol"/>
    <property type="evidence" value="ECO:0007669"/>
    <property type="project" value="TreeGrafter"/>
</dbReference>
<keyword evidence="5" id="KW-1185">Reference proteome</keyword>
<feature type="repeat" description="WD" evidence="3">
    <location>
        <begin position="49"/>
        <end position="90"/>
    </location>
</feature>
<protein>
    <submittedName>
        <fullName evidence="4">Uncharacterized protein</fullName>
    </submittedName>
</protein>
<gene>
    <name evidence="4" type="ORF">chiPu_0022630</name>
</gene>
<dbReference type="Proteomes" id="UP000287033">
    <property type="component" value="Unassembled WGS sequence"/>
</dbReference>
<evidence type="ECO:0000313" key="5">
    <source>
        <dbReference type="Proteomes" id="UP000287033"/>
    </source>
</evidence>
<dbReference type="InterPro" id="IPR051179">
    <property type="entry name" value="WD_repeat_multifunction"/>
</dbReference>
<evidence type="ECO:0000256" key="3">
    <source>
        <dbReference type="PROSITE-ProRule" id="PRU00221"/>
    </source>
</evidence>
<dbReference type="SUPFAM" id="SSF50978">
    <property type="entry name" value="WD40 repeat-like"/>
    <property type="match status" value="1"/>
</dbReference>
<dbReference type="PROSITE" id="PS50082">
    <property type="entry name" value="WD_REPEATS_2"/>
    <property type="match status" value="1"/>
</dbReference>
<dbReference type="EMBL" id="BEZZ01009553">
    <property type="protein sequence ID" value="GCC17618.1"/>
    <property type="molecule type" value="Genomic_DNA"/>
</dbReference>
<dbReference type="PROSITE" id="PS50294">
    <property type="entry name" value="WD_REPEATS_REGION"/>
    <property type="match status" value="1"/>
</dbReference>
<reference evidence="4 5" key="1">
    <citation type="journal article" date="2018" name="Nat. Ecol. Evol.">
        <title>Shark genomes provide insights into elasmobranch evolution and the origin of vertebrates.</title>
        <authorList>
            <person name="Hara Y"/>
            <person name="Yamaguchi K"/>
            <person name="Onimaru K"/>
            <person name="Kadota M"/>
            <person name="Koyanagi M"/>
            <person name="Keeley SD"/>
            <person name="Tatsumi K"/>
            <person name="Tanaka K"/>
            <person name="Motone F"/>
            <person name="Kageyama Y"/>
            <person name="Nozu R"/>
            <person name="Adachi N"/>
            <person name="Nishimura O"/>
            <person name="Nakagawa R"/>
            <person name="Tanegashima C"/>
            <person name="Kiyatake I"/>
            <person name="Matsumoto R"/>
            <person name="Murakumo K"/>
            <person name="Nishida K"/>
            <person name="Terakita A"/>
            <person name="Kuratani S"/>
            <person name="Sato K"/>
            <person name="Hyodo S Kuraku.S."/>
        </authorList>
    </citation>
    <scope>NUCLEOTIDE SEQUENCE [LARGE SCALE GENOMIC DNA]</scope>
</reference>
<dbReference type="OrthoDB" id="10261640at2759"/>
<dbReference type="PANTHER" id="PTHR19857">
    <property type="entry name" value="MITOCHONDRIAL DIVISION PROTEIN 1-RELATED"/>
    <property type="match status" value="1"/>
</dbReference>
<proteinExistence type="predicted"/>
<dbReference type="Pfam" id="PF00400">
    <property type="entry name" value="WD40"/>
    <property type="match status" value="2"/>
</dbReference>
<evidence type="ECO:0000256" key="2">
    <source>
        <dbReference type="ARBA" id="ARBA00022737"/>
    </source>
</evidence>
<dbReference type="AlphaFoldDB" id="A0A401RHI5"/>
<dbReference type="InterPro" id="IPR001680">
    <property type="entry name" value="WD40_rpt"/>
</dbReference>
<dbReference type="InterPro" id="IPR036322">
    <property type="entry name" value="WD40_repeat_dom_sf"/>
</dbReference>
<dbReference type="SMART" id="SM00320">
    <property type="entry name" value="WD40"/>
    <property type="match status" value="3"/>
</dbReference>
<evidence type="ECO:0000256" key="1">
    <source>
        <dbReference type="ARBA" id="ARBA00022574"/>
    </source>
</evidence>
<dbReference type="STRING" id="137246.A0A401RHI5"/>
<keyword evidence="1 3" id="KW-0853">WD repeat</keyword>
<organism evidence="4 5">
    <name type="scientific">Chiloscyllium punctatum</name>
    <name type="common">Brownbanded bambooshark</name>
    <name type="synonym">Hemiscyllium punctatum</name>
    <dbReference type="NCBI Taxonomy" id="137246"/>
    <lineage>
        <taxon>Eukaryota</taxon>
        <taxon>Metazoa</taxon>
        <taxon>Chordata</taxon>
        <taxon>Craniata</taxon>
        <taxon>Vertebrata</taxon>
        <taxon>Chondrichthyes</taxon>
        <taxon>Elasmobranchii</taxon>
        <taxon>Galeomorphii</taxon>
        <taxon>Galeoidea</taxon>
        <taxon>Orectolobiformes</taxon>
        <taxon>Hemiscylliidae</taxon>
        <taxon>Chiloscyllium</taxon>
    </lineage>
</organism>
<accession>A0A401RHI5</accession>
<dbReference type="Gene3D" id="2.130.10.10">
    <property type="entry name" value="YVTN repeat-like/Quinoprotein amine dehydrogenase"/>
    <property type="match status" value="1"/>
</dbReference>
<dbReference type="PANTHER" id="PTHR19857:SF8">
    <property type="entry name" value="ANGIO-ASSOCIATED MIGRATORY CELL PROTEIN"/>
    <property type="match status" value="1"/>
</dbReference>
<sequence length="145" mass="15873">MLKHISLLFPEPVFCLSLDPKSNSLAVTGGEDDTAFVWRLTDGEVLLECTGHKDSVISASFSHDSALVVTGDMSGVIKVWKVETKEEIWSFEVGDLQWVEWHPCAHVLLTGTDEGSCWMWKIPSGECKTFSGPGCQATCGKVLPD</sequence>
<evidence type="ECO:0000313" key="4">
    <source>
        <dbReference type="EMBL" id="GCC17618.1"/>
    </source>
</evidence>
<comment type="caution">
    <text evidence="4">The sequence shown here is derived from an EMBL/GenBank/DDBJ whole genome shotgun (WGS) entry which is preliminary data.</text>
</comment>